<feature type="transmembrane region" description="Helical" evidence="1">
    <location>
        <begin position="115"/>
        <end position="134"/>
    </location>
</feature>
<keyword evidence="1" id="KW-1133">Transmembrane helix</keyword>
<gene>
    <name evidence="2" type="ORF">JOC95_002129</name>
</gene>
<organism evidence="2 3">
    <name type="scientific">Sutcliffiella tianshenii</name>
    <dbReference type="NCBI Taxonomy" id="1463404"/>
    <lineage>
        <taxon>Bacteria</taxon>
        <taxon>Bacillati</taxon>
        <taxon>Bacillota</taxon>
        <taxon>Bacilli</taxon>
        <taxon>Bacillales</taxon>
        <taxon>Bacillaceae</taxon>
        <taxon>Sutcliffiella</taxon>
    </lineage>
</organism>
<dbReference type="PANTHER" id="PTHR40040">
    <property type="entry name" value="SMALL HYDROPHOBIC PROTEIN-RELATED"/>
    <property type="match status" value="1"/>
</dbReference>
<accession>A0ABS2NZY6</accession>
<evidence type="ECO:0008006" key="4">
    <source>
        <dbReference type="Google" id="ProtNLM"/>
    </source>
</evidence>
<reference evidence="2 3" key="1">
    <citation type="submission" date="2021-01" db="EMBL/GenBank/DDBJ databases">
        <title>Genomic Encyclopedia of Type Strains, Phase IV (KMG-IV): sequencing the most valuable type-strain genomes for metagenomic binning, comparative biology and taxonomic classification.</title>
        <authorList>
            <person name="Goeker M."/>
        </authorList>
    </citation>
    <scope>NUCLEOTIDE SEQUENCE [LARGE SCALE GENOMIC DNA]</scope>
    <source>
        <strain evidence="2 3">DSM 25879</strain>
    </source>
</reference>
<dbReference type="EMBL" id="JAFBED010000004">
    <property type="protein sequence ID" value="MBM7620276.1"/>
    <property type="molecule type" value="Genomic_DNA"/>
</dbReference>
<evidence type="ECO:0000313" key="3">
    <source>
        <dbReference type="Proteomes" id="UP000737402"/>
    </source>
</evidence>
<keyword evidence="1" id="KW-0812">Transmembrane</keyword>
<evidence type="ECO:0000313" key="2">
    <source>
        <dbReference type="EMBL" id="MBM7620276.1"/>
    </source>
</evidence>
<dbReference type="RefSeq" id="WP_204415831.1">
    <property type="nucleotide sequence ID" value="NZ_JAFBED010000004.1"/>
</dbReference>
<dbReference type="InterPro" id="IPR055338">
    <property type="entry name" value="YqfX-like"/>
</dbReference>
<dbReference type="PANTHER" id="PTHR40040:SF1">
    <property type="entry name" value="MEMBRANE PROTEIN"/>
    <property type="match status" value="1"/>
</dbReference>
<feature type="transmembrane region" description="Helical" evidence="1">
    <location>
        <begin position="77"/>
        <end position="103"/>
    </location>
</feature>
<keyword evidence="3" id="KW-1185">Reference proteome</keyword>
<proteinExistence type="predicted"/>
<comment type="caution">
    <text evidence="2">The sequence shown here is derived from an EMBL/GenBank/DDBJ whole genome shotgun (WGS) entry which is preliminary data.</text>
</comment>
<dbReference type="Proteomes" id="UP000737402">
    <property type="component" value="Unassembled WGS sequence"/>
</dbReference>
<keyword evidence="1" id="KW-0472">Membrane</keyword>
<evidence type="ECO:0000256" key="1">
    <source>
        <dbReference type="SAM" id="Phobius"/>
    </source>
</evidence>
<protein>
    <recommendedName>
        <fullName evidence="4">DUF4190 domain-containing protein</fullName>
    </recommendedName>
</protein>
<sequence length="137" mass="14761">MANEMEKNEEARDRFDSELAYQDPHVAAGKSQQLYLEENAAEVAVAPTALRSDRSMEREEVFEEERSDVMGMSGRGLGFLGLALSILSLFFLPIIMGAAGIIVGFIARKRGAAGLGAWAIGIGIVSIVVGLFVLPLF</sequence>
<name>A0ABS2NZY6_9BACI</name>